<evidence type="ECO:0000259" key="3">
    <source>
        <dbReference type="PROSITE" id="PS51184"/>
    </source>
</evidence>
<dbReference type="InterPro" id="IPR046341">
    <property type="entry name" value="SET_dom_sf"/>
</dbReference>
<evidence type="ECO:0000259" key="2">
    <source>
        <dbReference type="PROSITE" id="PS50280"/>
    </source>
</evidence>
<dbReference type="OrthoDB" id="1678912at2759"/>
<dbReference type="Pfam" id="PF00856">
    <property type="entry name" value="SET"/>
    <property type="match status" value="1"/>
</dbReference>
<proteinExistence type="predicted"/>
<dbReference type="InParanoid" id="W2RLY3"/>
<dbReference type="STRING" id="1220924.W2RLY3"/>
<reference evidence="4 5" key="1">
    <citation type="submission" date="2013-03" db="EMBL/GenBank/DDBJ databases">
        <title>The Genome Sequence of Phialophora europaea CBS 101466.</title>
        <authorList>
            <consortium name="The Broad Institute Genomics Platform"/>
            <person name="Cuomo C."/>
            <person name="de Hoog S."/>
            <person name="Gorbushina A."/>
            <person name="Walker B."/>
            <person name="Young S.K."/>
            <person name="Zeng Q."/>
            <person name="Gargeya S."/>
            <person name="Fitzgerald M."/>
            <person name="Haas B."/>
            <person name="Abouelleil A."/>
            <person name="Allen A.W."/>
            <person name="Alvarado L."/>
            <person name="Arachchi H.M."/>
            <person name="Berlin A.M."/>
            <person name="Chapman S.B."/>
            <person name="Gainer-Dewar J."/>
            <person name="Goldberg J."/>
            <person name="Griggs A."/>
            <person name="Gujja S."/>
            <person name="Hansen M."/>
            <person name="Howarth C."/>
            <person name="Imamovic A."/>
            <person name="Ireland A."/>
            <person name="Larimer J."/>
            <person name="McCowan C."/>
            <person name="Murphy C."/>
            <person name="Pearson M."/>
            <person name="Poon T.W."/>
            <person name="Priest M."/>
            <person name="Roberts A."/>
            <person name="Saif S."/>
            <person name="Shea T."/>
            <person name="Sisk P."/>
            <person name="Sykes S."/>
            <person name="Wortman J."/>
            <person name="Nusbaum C."/>
            <person name="Birren B."/>
        </authorList>
    </citation>
    <scope>NUCLEOTIDE SEQUENCE [LARGE SCALE GENOMIC DNA]</scope>
    <source>
        <strain evidence="4 5">CBS 101466</strain>
    </source>
</reference>
<dbReference type="PANTHER" id="PTHR10694">
    <property type="entry name" value="LYSINE-SPECIFIC DEMETHYLASE"/>
    <property type="match status" value="1"/>
</dbReference>
<dbReference type="GeneID" id="19976361"/>
<dbReference type="GO" id="GO:0010468">
    <property type="term" value="P:regulation of gene expression"/>
    <property type="evidence" value="ECO:0007669"/>
    <property type="project" value="TreeGrafter"/>
</dbReference>
<keyword evidence="5" id="KW-1185">Reference proteome</keyword>
<dbReference type="eggNOG" id="KOG0958">
    <property type="taxonomic scope" value="Eukaryota"/>
</dbReference>
<dbReference type="InterPro" id="IPR001214">
    <property type="entry name" value="SET_dom"/>
</dbReference>
<dbReference type="SUPFAM" id="SSF82199">
    <property type="entry name" value="SET domain"/>
    <property type="match status" value="1"/>
</dbReference>
<dbReference type="Pfam" id="PF02373">
    <property type="entry name" value="JmjC"/>
    <property type="match status" value="1"/>
</dbReference>
<dbReference type="Proteomes" id="UP000030752">
    <property type="component" value="Unassembled WGS sequence"/>
</dbReference>
<feature type="domain" description="JmjC" evidence="3">
    <location>
        <begin position="81"/>
        <end position="248"/>
    </location>
</feature>
<dbReference type="PROSITE" id="PS50280">
    <property type="entry name" value="SET"/>
    <property type="match status" value="1"/>
</dbReference>
<dbReference type="Gene3D" id="2.170.270.10">
    <property type="entry name" value="SET domain"/>
    <property type="match status" value="1"/>
</dbReference>
<evidence type="ECO:0000313" key="5">
    <source>
        <dbReference type="Proteomes" id="UP000030752"/>
    </source>
</evidence>
<dbReference type="GO" id="GO:0032454">
    <property type="term" value="F:histone H3K9 demethylase activity"/>
    <property type="evidence" value="ECO:0007669"/>
    <property type="project" value="TreeGrafter"/>
</dbReference>
<name>W2RLY3_CYPE1</name>
<feature type="compositionally biased region" description="Basic residues" evidence="1">
    <location>
        <begin position="318"/>
        <end position="327"/>
    </location>
</feature>
<dbReference type="EMBL" id="KB822725">
    <property type="protein sequence ID" value="ETN36744.1"/>
    <property type="molecule type" value="Genomic_DNA"/>
</dbReference>
<dbReference type="GO" id="GO:0005634">
    <property type="term" value="C:nucleus"/>
    <property type="evidence" value="ECO:0007669"/>
    <property type="project" value="TreeGrafter"/>
</dbReference>
<dbReference type="PROSITE" id="PS51184">
    <property type="entry name" value="JMJC"/>
    <property type="match status" value="1"/>
</dbReference>
<accession>W2RLY3</accession>
<sequence length="815" mass="91455">MSDDINMNAEVVRARHVSTFQPASEPNGAYHIHRQLQDEEMTVAWHPSSELSAEELASALEETIRDAGKMKRMRYSTDGSARTSAERQWLGLPSESPLSSLKGNQLEQTKYHVPGLHSPYAYVSDDAGGIFILHCEDGNLHSLNVSYWGGPRVWITIIPQHRAKVEKHIRGWRCAQRARHASLFIPRSLLDEWGISYNVFLQRPRETVVVSGHTLHQGGTLTCSVAEAVNYGPPGWDINGYNECSVGRSPCPGFPIPNEYLEFLPRGERQRDQLNLDTAESEVEMDVQVVSTDDDDHDGDARDEVVQGLVEQLLPALPRHRSKRKTREHAAATHAHVNGASSLPTGSKKRQANTSLPRRPSKVSRPTIAVSQELMKLEQQIKSIDKLCRIPSYDPADPPTTKVVQLVAAIWSRPAIRQHCAAVSSQRQAGLRDIGPDPTGNNWHRMITYAKSITNSQDRSVFEKLSIRLHQRLLAQELELSRGTRRRNDSKTLDAICQPCGWSRDNLEYHRKRGLKWARVCGPYSGLLSFIPIGSNAFGISPEVYLELDDTELHMFHRLLQDDYSRALSTAGNAFESSLRWDVEDVSFRWEEGDAAFQALPEKSMLDKLQPFPSDDVDLYEPAADWVRPTDWPTEWEWPVNPTTVMADSGPHCDFCREASCECFRIVFANHGKAKPRIRHYGKRGRGLQAVANVPGQAAYKTRHILGRLSGKLVPVDTPDDGWTVELSRPDLPQAEPVCHLSCLTRGSNFRLLNHSCNPSTTFQVVRASGQFVFAVVALRDIYHGEELTVSYGKGYFTTSGMPCLCEKCRPESLP</sequence>
<evidence type="ECO:0000256" key="1">
    <source>
        <dbReference type="SAM" id="MobiDB-lite"/>
    </source>
</evidence>
<dbReference type="PANTHER" id="PTHR10694:SF7">
    <property type="entry name" value="[HISTONE H3]-TRIMETHYL-L-LYSINE(9) DEMETHYLASE"/>
    <property type="match status" value="1"/>
</dbReference>
<dbReference type="InterPro" id="IPR003347">
    <property type="entry name" value="JmjC_dom"/>
</dbReference>
<dbReference type="AlphaFoldDB" id="W2RLY3"/>
<organism evidence="4 5">
    <name type="scientific">Cyphellophora europaea (strain CBS 101466)</name>
    <name type="common">Phialophora europaea</name>
    <dbReference type="NCBI Taxonomy" id="1220924"/>
    <lineage>
        <taxon>Eukaryota</taxon>
        <taxon>Fungi</taxon>
        <taxon>Dikarya</taxon>
        <taxon>Ascomycota</taxon>
        <taxon>Pezizomycotina</taxon>
        <taxon>Eurotiomycetes</taxon>
        <taxon>Chaetothyriomycetidae</taxon>
        <taxon>Chaetothyriales</taxon>
        <taxon>Cyphellophoraceae</taxon>
        <taxon>Cyphellophora</taxon>
    </lineage>
</organism>
<dbReference type="HOGENOM" id="CLU_011883_0_0_1"/>
<dbReference type="GO" id="GO:0051864">
    <property type="term" value="F:histone H3K36 demethylase activity"/>
    <property type="evidence" value="ECO:0007669"/>
    <property type="project" value="TreeGrafter"/>
</dbReference>
<dbReference type="RefSeq" id="XP_008721562.1">
    <property type="nucleotide sequence ID" value="XM_008723340.1"/>
</dbReference>
<dbReference type="VEuPathDB" id="FungiDB:HMPREF1541_09022"/>
<evidence type="ECO:0008006" key="6">
    <source>
        <dbReference type="Google" id="ProtNLM"/>
    </source>
</evidence>
<feature type="domain" description="SET" evidence="2">
    <location>
        <begin position="711"/>
        <end position="793"/>
    </location>
</feature>
<dbReference type="SMART" id="SM00317">
    <property type="entry name" value="SET"/>
    <property type="match status" value="1"/>
</dbReference>
<gene>
    <name evidence="4" type="ORF">HMPREF1541_09022</name>
</gene>
<feature type="region of interest" description="Disordered" evidence="1">
    <location>
        <begin position="312"/>
        <end position="368"/>
    </location>
</feature>
<dbReference type="Gene3D" id="2.60.120.650">
    <property type="entry name" value="Cupin"/>
    <property type="match status" value="1"/>
</dbReference>
<protein>
    <recommendedName>
        <fullName evidence="6">SET domain-containing protein</fullName>
    </recommendedName>
</protein>
<dbReference type="SMART" id="SM00558">
    <property type="entry name" value="JmjC"/>
    <property type="match status" value="1"/>
</dbReference>
<evidence type="ECO:0000313" key="4">
    <source>
        <dbReference type="EMBL" id="ETN36744.1"/>
    </source>
</evidence>
<dbReference type="SUPFAM" id="SSF51197">
    <property type="entry name" value="Clavaminate synthase-like"/>
    <property type="match status" value="1"/>
</dbReference>
<dbReference type="GO" id="GO:0000785">
    <property type="term" value="C:chromatin"/>
    <property type="evidence" value="ECO:0007669"/>
    <property type="project" value="TreeGrafter"/>
</dbReference>